<dbReference type="FunFam" id="2.20.25.350:FF:000001">
    <property type="entry name" value="Eukaryotic translation initiation factor 5"/>
    <property type="match status" value="1"/>
</dbReference>
<dbReference type="Proteomes" id="UP000827284">
    <property type="component" value="Unassembled WGS sequence"/>
</dbReference>
<dbReference type="SUPFAM" id="SSF100966">
    <property type="entry name" value="Translation initiation factor 2 beta, aIF2beta, N-terminal domain"/>
    <property type="match status" value="1"/>
</dbReference>
<gene>
    <name evidence="8" type="ORF">EMPS_01081</name>
</gene>
<feature type="compositionally biased region" description="Basic and acidic residues" evidence="6">
    <location>
        <begin position="155"/>
        <end position="167"/>
    </location>
</feature>
<dbReference type="EMBL" id="BQFW01000002">
    <property type="protein sequence ID" value="GJJ68735.1"/>
    <property type="molecule type" value="Genomic_DNA"/>
</dbReference>
<evidence type="ECO:0000313" key="8">
    <source>
        <dbReference type="EMBL" id="GJJ68735.1"/>
    </source>
</evidence>
<dbReference type="Gene3D" id="3.30.30.170">
    <property type="match status" value="1"/>
</dbReference>
<evidence type="ECO:0000313" key="9">
    <source>
        <dbReference type="Proteomes" id="UP000827284"/>
    </source>
</evidence>
<protein>
    <submittedName>
        <fullName evidence="8">Translation initiation factor 5</fullName>
    </submittedName>
</protein>
<dbReference type="Gene3D" id="1.25.40.180">
    <property type="match status" value="1"/>
</dbReference>
<reference evidence="8" key="1">
    <citation type="submission" date="2021-11" db="EMBL/GenBank/DDBJ databases">
        <authorList>
            <person name="Herlambang A."/>
            <person name="Guo Y."/>
            <person name="Takashima Y."/>
            <person name="Nishizawa T."/>
        </authorList>
    </citation>
    <scope>NUCLEOTIDE SEQUENCE</scope>
    <source>
        <strain evidence="8">E1425</strain>
    </source>
</reference>
<dbReference type="GO" id="GO:0005092">
    <property type="term" value="F:GDP-dissociation inhibitor activity"/>
    <property type="evidence" value="ECO:0007669"/>
    <property type="project" value="TreeGrafter"/>
</dbReference>
<comment type="similarity">
    <text evidence="1">Belongs to the eIF-2-beta/eIF-5 family.</text>
</comment>
<dbReference type="AlphaFoldDB" id="A0A9P3H2A5"/>
<dbReference type="InterPro" id="IPR016024">
    <property type="entry name" value="ARM-type_fold"/>
</dbReference>
<dbReference type="PROSITE" id="PS51363">
    <property type="entry name" value="W2"/>
    <property type="match status" value="1"/>
</dbReference>
<dbReference type="InterPro" id="IPR003307">
    <property type="entry name" value="W2_domain"/>
</dbReference>
<feature type="region of interest" description="Disordered" evidence="6">
    <location>
        <begin position="151"/>
        <end position="190"/>
    </location>
</feature>
<feature type="compositionally biased region" description="Acidic residues" evidence="6">
    <location>
        <begin position="180"/>
        <end position="189"/>
    </location>
</feature>
<keyword evidence="5" id="KW-0342">GTP-binding</keyword>
<dbReference type="GO" id="GO:0071074">
    <property type="term" value="F:eukaryotic initiation factor eIF2 binding"/>
    <property type="evidence" value="ECO:0007669"/>
    <property type="project" value="TreeGrafter"/>
</dbReference>
<evidence type="ECO:0000256" key="2">
    <source>
        <dbReference type="ARBA" id="ARBA00022540"/>
    </source>
</evidence>
<evidence type="ECO:0000259" key="7">
    <source>
        <dbReference type="PROSITE" id="PS51363"/>
    </source>
</evidence>
<dbReference type="PANTHER" id="PTHR23001">
    <property type="entry name" value="EUKARYOTIC TRANSLATION INITIATION FACTOR"/>
    <property type="match status" value="1"/>
</dbReference>
<comment type="caution">
    <text evidence="8">The sequence shown here is derived from an EMBL/GenBank/DDBJ whole genome shotgun (WGS) entry which is preliminary data.</text>
</comment>
<dbReference type="OrthoDB" id="10250831at2759"/>
<evidence type="ECO:0000256" key="5">
    <source>
        <dbReference type="ARBA" id="ARBA00023134"/>
    </source>
</evidence>
<keyword evidence="4" id="KW-0648">Protein biosynthesis</keyword>
<dbReference type="InterPro" id="IPR002735">
    <property type="entry name" value="Transl_init_fac_IF2/IF5_dom"/>
</dbReference>
<dbReference type="InterPro" id="IPR045196">
    <property type="entry name" value="IF2/IF5"/>
</dbReference>
<name>A0A9P3H2A5_9FUNG</name>
<dbReference type="GO" id="GO:0003743">
    <property type="term" value="F:translation initiation factor activity"/>
    <property type="evidence" value="ECO:0007669"/>
    <property type="project" value="UniProtKB-KW"/>
</dbReference>
<dbReference type="SUPFAM" id="SSF75689">
    <property type="entry name" value="Zinc-binding domain of translation initiation factor 2 beta"/>
    <property type="match status" value="1"/>
</dbReference>
<evidence type="ECO:0000256" key="3">
    <source>
        <dbReference type="ARBA" id="ARBA00022741"/>
    </source>
</evidence>
<dbReference type="GO" id="GO:0005525">
    <property type="term" value="F:GTP binding"/>
    <property type="evidence" value="ECO:0007669"/>
    <property type="project" value="UniProtKB-KW"/>
</dbReference>
<reference evidence="8" key="2">
    <citation type="journal article" date="2022" name="Microbiol. Resour. Announc.">
        <title>Whole-Genome Sequence of Entomortierella parvispora E1425, a Mucoromycotan Fungus Associated with Burkholderiaceae-Related Endosymbiotic Bacteria.</title>
        <authorList>
            <person name="Herlambang A."/>
            <person name="Guo Y."/>
            <person name="Takashima Y."/>
            <person name="Narisawa K."/>
            <person name="Ohta H."/>
            <person name="Nishizawa T."/>
        </authorList>
    </citation>
    <scope>NUCLEOTIDE SEQUENCE</scope>
    <source>
        <strain evidence="8">E1425</strain>
    </source>
</reference>
<dbReference type="SMART" id="SM00515">
    <property type="entry name" value="eIF5C"/>
    <property type="match status" value="1"/>
</dbReference>
<evidence type="ECO:0000256" key="4">
    <source>
        <dbReference type="ARBA" id="ARBA00022917"/>
    </source>
</evidence>
<feature type="domain" description="W2" evidence="7">
    <location>
        <begin position="245"/>
        <end position="403"/>
    </location>
</feature>
<evidence type="ECO:0000256" key="6">
    <source>
        <dbReference type="SAM" id="MobiDB-lite"/>
    </source>
</evidence>
<proteinExistence type="inferred from homology"/>
<dbReference type="PANTHER" id="PTHR23001:SF7">
    <property type="entry name" value="EUKARYOTIC TRANSLATION INITIATION FACTOR 5"/>
    <property type="match status" value="1"/>
</dbReference>
<dbReference type="GO" id="GO:0005829">
    <property type="term" value="C:cytosol"/>
    <property type="evidence" value="ECO:0007669"/>
    <property type="project" value="TreeGrafter"/>
</dbReference>
<dbReference type="SMART" id="SM00653">
    <property type="entry name" value="eIF2B_5"/>
    <property type="match status" value="1"/>
</dbReference>
<dbReference type="Pfam" id="PF01873">
    <property type="entry name" value="eIF-5_eIF-2B"/>
    <property type="match status" value="1"/>
</dbReference>
<keyword evidence="9" id="KW-1185">Reference proteome</keyword>
<dbReference type="CDD" id="cd11561">
    <property type="entry name" value="W2_eIF5"/>
    <property type="match status" value="1"/>
</dbReference>
<organism evidence="8 9">
    <name type="scientific">Entomortierella parvispora</name>
    <dbReference type="NCBI Taxonomy" id="205924"/>
    <lineage>
        <taxon>Eukaryota</taxon>
        <taxon>Fungi</taxon>
        <taxon>Fungi incertae sedis</taxon>
        <taxon>Mucoromycota</taxon>
        <taxon>Mortierellomycotina</taxon>
        <taxon>Mortierellomycetes</taxon>
        <taxon>Mortierellales</taxon>
        <taxon>Mortierellaceae</taxon>
        <taxon>Entomortierella</taxon>
    </lineage>
</organism>
<sequence>MANLNIGGQSDDAFYRYKMPRLVSKIEGKGNGIKTVIPNMADIARALCRPSTYPTKYFGCELGAQVKCDEKTDRYIVNGAHDAAKLQQLLNGFIQKFVLCPSCGNPETDIIVDKSQTIQMYCNACGRRNKGENVHKLSTYIIKNPPANGAYGKKSKIEKADKADKSEKKSKKNGGTATPTEEEEEDQDDDFTKKIKEEAAAIPDADNYKSALGDDWSVDTSAEGAAARMRDLEGSVKTQLTLDDDEDGDADGENPYELFGDYLDENPKATEAEILEKAEELGVTAKSRAVTVLIQCIFTDDMAREIKTRTPLLRKFVVNEKNQKALLGGMERVLITSKTLMLKAPLILKAFYDNDLLEEDVILKWGEKPSKKYVSRDEAKEVRTRVEPFLRWLAEAESEEDSDEESDEE</sequence>
<keyword evidence="2 8" id="KW-0396">Initiation factor</keyword>
<evidence type="ECO:0000256" key="1">
    <source>
        <dbReference type="ARBA" id="ARBA00010397"/>
    </source>
</evidence>
<dbReference type="Pfam" id="PF02020">
    <property type="entry name" value="W2"/>
    <property type="match status" value="1"/>
</dbReference>
<keyword evidence="3" id="KW-0547">Nucleotide-binding</keyword>
<dbReference type="InterPro" id="IPR016189">
    <property type="entry name" value="Transl_init_fac_IF2/IF5_N"/>
</dbReference>
<accession>A0A9P3H2A5</accession>
<dbReference type="InterPro" id="IPR016190">
    <property type="entry name" value="Transl_init_fac_IF2/IF5_Zn-bd"/>
</dbReference>
<dbReference type="FunFam" id="3.30.30.170:FF:000002">
    <property type="entry name" value="Eukaryotic translation initiation factor 5"/>
    <property type="match status" value="1"/>
</dbReference>
<dbReference type="GO" id="GO:0001732">
    <property type="term" value="P:formation of cytoplasmic translation initiation complex"/>
    <property type="evidence" value="ECO:0007669"/>
    <property type="project" value="TreeGrafter"/>
</dbReference>
<dbReference type="SUPFAM" id="SSF48371">
    <property type="entry name" value="ARM repeat"/>
    <property type="match status" value="1"/>
</dbReference>
<dbReference type="Gene3D" id="2.20.25.350">
    <property type="match status" value="1"/>
</dbReference>